<keyword evidence="13" id="KW-1185">Reference proteome</keyword>
<dbReference type="InterPro" id="IPR036043">
    <property type="entry name" value="Phosphoglycerate_kinase_sf"/>
</dbReference>
<organism evidence="12 13">
    <name type="scientific">Candidatus Phytoplasma rubi</name>
    <dbReference type="NCBI Taxonomy" id="399025"/>
    <lineage>
        <taxon>Bacteria</taxon>
        <taxon>Bacillati</taxon>
        <taxon>Mycoplasmatota</taxon>
        <taxon>Mollicutes</taxon>
        <taxon>Acholeplasmatales</taxon>
        <taxon>Acholeplasmataceae</taxon>
        <taxon>Candidatus Phytoplasma</taxon>
        <taxon>16SrV (Elm yellows group)</taxon>
    </lineage>
</organism>
<proteinExistence type="inferred from homology"/>
<evidence type="ECO:0000313" key="13">
    <source>
        <dbReference type="Proteomes" id="UP001164727"/>
    </source>
</evidence>
<evidence type="ECO:0000256" key="11">
    <source>
        <dbReference type="RuleBase" id="RU000532"/>
    </source>
</evidence>
<evidence type="ECO:0000256" key="5">
    <source>
        <dbReference type="ARBA" id="ARBA00022679"/>
    </source>
</evidence>
<keyword evidence="9 10" id="KW-0324">Glycolysis</keyword>
<protein>
    <recommendedName>
        <fullName evidence="4 10">Phosphoglycerate kinase</fullName>
        <ecNumber evidence="3 10">2.7.2.3</ecNumber>
    </recommendedName>
</protein>
<dbReference type="PANTHER" id="PTHR11406">
    <property type="entry name" value="PHOSPHOGLYCERATE KINASE"/>
    <property type="match status" value="1"/>
</dbReference>
<dbReference type="Gene3D" id="3.40.50.1260">
    <property type="entry name" value="Phosphoglycerate kinase, N-terminal domain"/>
    <property type="match status" value="2"/>
</dbReference>
<keyword evidence="10" id="KW-0963">Cytoplasm</keyword>
<gene>
    <name evidence="10 12" type="primary">pgk</name>
    <name evidence="12" type="ORF">RS022_07750</name>
</gene>
<feature type="binding site" evidence="10">
    <location>
        <begin position="23"/>
        <end position="25"/>
    </location>
    <ligand>
        <name>substrate</name>
    </ligand>
</feature>
<feature type="binding site" evidence="10">
    <location>
        <position position="298"/>
    </location>
    <ligand>
        <name>ATP</name>
        <dbReference type="ChEBI" id="CHEBI:30616"/>
    </ligand>
</feature>
<comment type="subunit">
    <text evidence="10">Monomer.</text>
</comment>
<evidence type="ECO:0000256" key="2">
    <source>
        <dbReference type="ARBA" id="ARBA00004838"/>
    </source>
</evidence>
<feature type="binding site" evidence="10">
    <location>
        <position position="38"/>
    </location>
    <ligand>
        <name>substrate</name>
    </ligand>
</feature>
<dbReference type="GO" id="GO:0016301">
    <property type="term" value="F:kinase activity"/>
    <property type="evidence" value="ECO:0007669"/>
    <property type="project" value="UniProtKB-KW"/>
</dbReference>
<evidence type="ECO:0000313" key="12">
    <source>
        <dbReference type="EMBL" id="WAN63596.1"/>
    </source>
</evidence>
<keyword evidence="6 10" id="KW-0547">Nucleotide-binding</keyword>
<name>A0ABY7BV50_9MOLU</name>
<comment type="catalytic activity">
    <reaction evidence="1 10 11">
        <text>(2R)-3-phosphoglycerate + ATP = (2R)-3-phospho-glyceroyl phosphate + ADP</text>
        <dbReference type="Rhea" id="RHEA:14801"/>
        <dbReference type="ChEBI" id="CHEBI:30616"/>
        <dbReference type="ChEBI" id="CHEBI:57604"/>
        <dbReference type="ChEBI" id="CHEBI:58272"/>
        <dbReference type="ChEBI" id="CHEBI:456216"/>
        <dbReference type="EC" id="2.7.2.3"/>
    </reaction>
</comment>
<feature type="binding site" evidence="10">
    <location>
        <position position="329"/>
    </location>
    <ligand>
        <name>ATP</name>
        <dbReference type="ChEBI" id="CHEBI:30616"/>
    </ligand>
</feature>
<dbReference type="InterPro" id="IPR001576">
    <property type="entry name" value="Phosphoglycerate_kinase"/>
</dbReference>
<keyword evidence="5 10" id="KW-0808">Transferase</keyword>
<feature type="binding site" evidence="10">
    <location>
        <begin position="357"/>
        <end position="360"/>
    </location>
    <ligand>
        <name>ATP</name>
        <dbReference type="ChEBI" id="CHEBI:30616"/>
    </ligand>
</feature>
<dbReference type="PRINTS" id="PR00477">
    <property type="entry name" value="PHGLYCKINASE"/>
</dbReference>
<accession>A0ABY7BV50</accession>
<evidence type="ECO:0000256" key="10">
    <source>
        <dbReference type="HAMAP-Rule" id="MF_00145"/>
    </source>
</evidence>
<dbReference type="PANTHER" id="PTHR11406:SF23">
    <property type="entry name" value="PHOSPHOGLYCERATE KINASE 1, CHLOROPLASTIC-RELATED"/>
    <property type="match status" value="1"/>
</dbReference>
<dbReference type="Proteomes" id="UP001164727">
    <property type="component" value="Chromosome"/>
</dbReference>
<evidence type="ECO:0000256" key="6">
    <source>
        <dbReference type="ARBA" id="ARBA00022741"/>
    </source>
</evidence>
<keyword evidence="7 10" id="KW-0418">Kinase</keyword>
<evidence type="ECO:0000256" key="1">
    <source>
        <dbReference type="ARBA" id="ARBA00000642"/>
    </source>
</evidence>
<dbReference type="InterPro" id="IPR015824">
    <property type="entry name" value="Phosphoglycerate_kinase_N"/>
</dbReference>
<dbReference type="HAMAP" id="MF_00145">
    <property type="entry name" value="Phosphoglyc_kinase"/>
    <property type="match status" value="1"/>
</dbReference>
<feature type="binding site" evidence="10">
    <location>
        <position position="158"/>
    </location>
    <ligand>
        <name>substrate</name>
    </ligand>
</feature>
<dbReference type="PIRSF" id="PIRSF000724">
    <property type="entry name" value="Pgk"/>
    <property type="match status" value="1"/>
</dbReference>
<reference evidence="12 13" key="1">
    <citation type="journal article" date="2023" name="Microbiol. Resour. Announc.">
        <title>Complete Genome of 'Candidatus Phytoplasma rubi' RS, a Phytopathogenic Bacterium Associated with Rubus Stunt Disease.</title>
        <authorList>
            <person name="Duckeck D."/>
            <person name="Zubert C."/>
            <person name="Bohm J.W."/>
            <person name="Carminati G."/>
            <person name="Schneider B."/>
            <person name="Kube M."/>
        </authorList>
    </citation>
    <scope>NUCLEOTIDE SEQUENCE [LARGE SCALE GENOMIC DNA]</scope>
    <source>
        <strain evidence="12 13">RS</strain>
    </source>
</reference>
<feature type="binding site" evidence="10">
    <location>
        <begin position="61"/>
        <end position="64"/>
    </location>
    <ligand>
        <name>substrate</name>
    </ligand>
</feature>
<sequence>MQKTLNKLDISNIINKKILLRADLNVPLEKGVISDDSRIKAILPTVEYLKKHQGKIVILSHLGRVKTKEDLQKLSLRVVADRLSFYLNQKVVFVPETKGDLLEREINNLECGSVLLMENTRFEDLDSKNESKNDAQLGKYWASLGDVFVNDAFGTCHRSHASNVGISTYISEKCFGFLVEKEINFLHKIVNTSQRPLVAVLGGSKVSDKIKIIEKLLKKIDFLLIGGGMSFTFLKSQNLEIGKSLLEENEIPLVKRLLASKEGKKIILPQDFVCGDKFAPDAKTIISDFNKIPFNMMGLDIGPKTISLFQHYIMSAKTVVWNGPVGVFEFEKFSQGTRSIAQMISKIKDQAITIIGGGDSAAAISKFKLDNNFSHISTGGGAFLEYLEEKEMPGLKCIEKFC</sequence>
<evidence type="ECO:0000256" key="4">
    <source>
        <dbReference type="ARBA" id="ARBA00016471"/>
    </source>
</evidence>
<evidence type="ECO:0000256" key="9">
    <source>
        <dbReference type="ARBA" id="ARBA00023152"/>
    </source>
</evidence>
<feature type="binding site" evidence="10">
    <location>
        <position position="209"/>
    </location>
    <ligand>
        <name>ATP</name>
        <dbReference type="ChEBI" id="CHEBI:30616"/>
    </ligand>
</feature>
<comment type="similarity">
    <text evidence="10 11">Belongs to the phosphoglycerate kinase family.</text>
</comment>
<evidence type="ECO:0000256" key="3">
    <source>
        <dbReference type="ARBA" id="ARBA00013061"/>
    </source>
</evidence>
<feature type="binding site" evidence="10">
    <location>
        <position position="121"/>
    </location>
    <ligand>
        <name>substrate</name>
    </ligand>
</feature>
<dbReference type="EC" id="2.7.2.3" evidence="3 10"/>
<evidence type="ECO:0000256" key="7">
    <source>
        <dbReference type="ARBA" id="ARBA00022777"/>
    </source>
</evidence>
<keyword evidence="8 10" id="KW-0067">ATP-binding</keyword>
<dbReference type="RefSeq" id="WP_268849778.1">
    <property type="nucleotide sequence ID" value="NZ_CP114006.1"/>
</dbReference>
<dbReference type="EMBL" id="CP114006">
    <property type="protein sequence ID" value="WAN63596.1"/>
    <property type="molecule type" value="Genomic_DNA"/>
</dbReference>
<evidence type="ECO:0000256" key="8">
    <source>
        <dbReference type="ARBA" id="ARBA00022840"/>
    </source>
</evidence>
<comment type="subcellular location">
    <subcellularLocation>
        <location evidence="10">Cytoplasm</location>
    </subcellularLocation>
</comment>
<comment type="pathway">
    <text evidence="2 10">Carbohydrate degradation; glycolysis; pyruvate from D-glyceraldehyde 3-phosphate: step 2/5.</text>
</comment>
<dbReference type="SUPFAM" id="SSF53748">
    <property type="entry name" value="Phosphoglycerate kinase"/>
    <property type="match status" value="1"/>
</dbReference>
<dbReference type="Pfam" id="PF00162">
    <property type="entry name" value="PGK"/>
    <property type="match status" value="1"/>
</dbReference>